<keyword evidence="4" id="KW-1185">Reference proteome</keyword>
<protein>
    <recommendedName>
        <fullName evidence="5">CCHC-type domain-containing protein</fullName>
    </recommendedName>
</protein>
<gene>
    <name evidence="3" type="ORF">HOLleu_23721</name>
</gene>
<feature type="compositionally biased region" description="Polar residues" evidence="2">
    <location>
        <begin position="453"/>
        <end position="467"/>
    </location>
</feature>
<dbReference type="PANTHER" id="PTHR47331:SF1">
    <property type="entry name" value="GAG-LIKE PROTEIN"/>
    <property type="match status" value="1"/>
</dbReference>
<name>A0A9Q1BVF2_HOLLE</name>
<dbReference type="OrthoDB" id="10066767at2759"/>
<evidence type="ECO:0000313" key="4">
    <source>
        <dbReference type="Proteomes" id="UP001152320"/>
    </source>
</evidence>
<keyword evidence="1" id="KW-0175">Coiled coil</keyword>
<evidence type="ECO:0000256" key="2">
    <source>
        <dbReference type="SAM" id="MobiDB-lite"/>
    </source>
</evidence>
<feature type="region of interest" description="Disordered" evidence="2">
    <location>
        <begin position="156"/>
        <end position="193"/>
    </location>
</feature>
<dbReference type="Pfam" id="PF03564">
    <property type="entry name" value="DUF1759"/>
    <property type="match status" value="1"/>
</dbReference>
<evidence type="ECO:0008006" key="5">
    <source>
        <dbReference type="Google" id="ProtNLM"/>
    </source>
</evidence>
<feature type="coiled-coil region" evidence="1">
    <location>
        <begin position="9"/>
        <end position="43"/>
    </location>
</feature>
<dbReference type="PANTHER" id="PTHR47331">
    <property type="entry name" value="PHD-TYPE DOMAIN-CONTAINING PROTEIN"/>
    <property type="match status" value="1"/>
</dbReference>
<evidence type="ECO:0000256" key="1">
    <source>
        <dbReference type="SAM" id="Coils"/>
    </source>
</evidence>
<organism evidence="3 4">
    <name type="scientific">Holothuria leucospilota</name>
    <name type="common">Black long sea cucumber</name>
    <name type="synonym">Mertensiothuria leucospilota</name>
    <dbReference type="NCBI Taxonomy" id="206669"/>
    <lineage>
        <taxon>Eukaryota</taxon>
        <taxon>Metazoa</taxon>
        <taxon>Echinodermata</taxon>
        <taxon>Eleutherozoa</taxon>
        <taxon>Echinozoa</taxon>
        <taxon>Holothuroidea</taxon>
        <taxon>Aspidochirotacea</taxon>
        <taxon>Aspidochirotida</taxon>
        <taxon>Holothuriidae</taxon>
        <taxon>Holothuria</taxon>
    </lineage>
</organism>
<accession>A0A9Q1BVF2</accession>
<reference evidence="3" key="1">
    <citation type="submission" date="2021-10" db="EMBL/GenBank/DDBJ databases">
        <title>Tropical sea cucumber genome reveals ecological adaptation and Cuvierian tubules defense mechanism.</title>
        <authorList>
            <person name="Chen T."/>
        </authorList>
    </citation>
    <scope>NUCLEOTIDE SEQUENCE</scope>
    <source>
        <strain evidence="3">Nanhai2018</strain>
        <tissue evidence="3">Muscle</tissue>
    </source>
</reference>
<dbReference type="InterPro" id="IPR005312">
    <property type="entry name" value="DUF1759"/>
</dbReference>
<dbReference type="AlphaFoldDB" id="A0A9Q1BVF2"/>
<sequence>MEHPGTIDIEKVKDKRVGLEKALKELESIHQEYVGMLNEVEDKEEAEAYFTLADNSAKEALMELDIYVQTHTIQESLENTVNPEDSLSRVSVTSSTTSSAKARVAARKAGLLAKAATMERQREIELAELKLRQEKEKLNLDTEIAMATAEERAYAEIDTQTSDTQTSDKRETVTKTTPPTRDGQKLNPEAAEWRPASSQQLLEAVHLPRAELMSYDGDPLSYWVFIRAFQNSIGSSSLSDNAKLTRLLQCCKGEAARVIQACAVMEPGEGYKRALKMLKDRFGSEFMIAEAWVKRLTTGGTISPHDKQGLRVLADDLKGCQETLKALGYAAELNNQRVLVSIVERLPNFLKNRWVREVQLIKKKYSRPPSVLDLVGYLGDVAEEANDPIYGRLTAKEKEGMNPGDRFRFAKENRLCFNCLKVGHRADRCKLDRRCTVEGCGRKHTKFLHQQPVGSTVQRNSNSTINVDRQMPSESHESNGPSGNEFVAMSVEAETSYASTGAGVKKVALPIVDVKVYLKGQSNSVQTYALLDNASTSTFCSEKLVRDLGILGEKVEFSLTTLEKKSSVTETRAVSLSIEGVDSSVEIELPLVYTVKEIPVREENVAREGELKQWPHFKG</sequence>
<evidence type="ECO:0000313" key="3">
    <source>
        <dbReference type="EMBL" id="KAJ8033472.1"/>
    </source>
</evidence>
<proteinExistence type="predicted"/>
<dbReference type="EMBL" id="JAIZAY010000011">
    <property type="protein sequence ID" value="KAJ8033472.1"/>
    <property type="molecule type" value="Genomic_DNA"/>
</dbReference>
<dbReference type="Proteomes" id="UP001152320">
    <property type="component" value="Chromosome 11"/>
</dbReference>
<comment type="caution">
    <text evidence="3">The sequence shown here is derived from an EMBL/GenBank/DDBJ whole genome shotgun (WGS) entry which is preliminary data.</text>
</comment>
<feature type="region of interest" description="Disordered" evidence="2">
    <location>
        <begin position="453"/>
        <end position="484"/>
    </location>
</feature>